<proteinExistence type="predicted"/>
<comment type="caution">
    <text evidence="1">The sequence shown here is derived from an EMBL/GenBank/DDBJ whole genome shotgun (WGS) entry which is preliminary data.</text>
</comment>
<evidence type="ECO:0000313" key="2">
    <source>
        <dbReference type="Proteomes" id="UP001218188"/>
    </source>
</evidence>
<dbReference type="Proteomes" id="UP001218188">
    <property type="component" value="Unassembled WGS sequence"/>
</dbReference>
<evidence type="ECO:0000313" key="1">
    <source>
        <dbReference type="EMBL" id="KAJ7038401.1"/>
    </source>
</evidence>
<gene>
    <name evidence="1" type="ORF">C8F04DRAFT_1392953</name>
</gene>
<dbReference type="EMBL" id="JARJCM010000032">
    <property type="protein sequence ID" value="KAJ7038401.1"/>
    <property type="molecule type" value="Genomic_DNA"/>
</dbReference>
<keyword evidence="2" id="KW-1185">Reference proteome</keyword>
<protein>
    <submittedName>
        <fullName evidence="1">Uncharacterized protein</fullName>
    </submittedName>
</protein>
<sequence>MNSDSSPVLPLELEREIFEGAAICCPETIPSLLLVSHRVYEWIEKIKYRTVTPMGKHSTCSYETLMRVIQSDSKSPHVHHLYIWPYGGTDVVQEILHVCTGIQSLALIRSNISAFLLPTLATLRPRRLWGYFGSLLDKKDFGQSMFTFVTHLALWEIAGEPDRDIPVWLSFLAMFPSLTHLMISSFKTTLVPHILASSKMLEVLVKDSSLSGEELDNVDDRYVTIELRSIVEQWVMGARGGNNFWARAEAFIAKKRCREIQPGSSLLS</sequence>
<accession>A0AAD6T269</accession>
<name>A0AAD6T269_9AGAR</name>
<dbReference type="AlphaFoldDB" id="A0AAD6T269"/>
<reference evidence="1" key="1">
    <citation type="submission" date="2023-03" db="EMBL/GenBank/DDBJ databases">
        <title>Massive genome expansion in bonnet fungi (Mycena s.s.) driven by repeated elements and novel gene families across ecological guilds.</title>
        <authorList>
            <consortium name="Lawrence Berkeley National Laboratory"/>
            <person name="Harder C.B."/>
            <person name="Miyauchi S."/>
            <person name="Viragh M."/>
            <person name="Kuo A."/>
            <person name="Thoen E."/>
            <person name="Andreopoulos B."/>
            <person name="Lu D."/>
            <person name="Skrede I."/>
            <person name="Drula E."/>
            <person name="Henrissat B."/>
            <person name="Morin E."/>
            <person name="Kohler A."/>
            <person name="Barry K."/>
            <person name="LaButti K."/>
            <person name="Morin E."/>
            <person name="Salamov A."/>
            <person name="Lipzen A."/>
            <person name="Mereny Z."/>
            <person name="Hegedus B."/>
            <person name="Baldrian P."/>
            <person name="Stursova M."/>
            <person name="Weitz H."/>
            <person name="Taylor A."/>
            <person name="Grigoriev I.V."/>
            <person name="Nagy L.G."/>
            <person name="Martin F."/>
            <person name="Kauserud H."/>
        </authorList>
    </citation>
    <scope>NUCLEOTIDE SEQUENCE</scope>
    <source>
        <strain evidence="1">CBHHK200</strain>
    </source>
</reference>
<organism evidence="1 2">
    <name type="scientific">Mycena alexandri</name>
    <dbReference type="NCBI Taxonomy" id="1745969"/>
    <lineage>
        <taxon>Eukaryota</taxon>
        <taxon>Fungi</taxon>
        <taxon>Dikarya</taxon>
        <taxon>Basidiomycota</taxon>
        <taxon>Agaricomycotina</taxon>
        <taxon>Agaricomycetes</taxon>
        <taxon>Agaricomycetidae</taxon>
        <taxon>Agaricales</taxon>
        <taxon>Marasmiineae</taxon>
        <taxon>Mycenaceae</taxon>
        <taxon>Mycena</taxon>
    </lineage>
</organism>